<feature type="compositionally biased region" description="Low complexity" evidence="1">
    <location>
        <begin position="704"/>
        <end position="720"/>
    </location>
</feature>
<feature type="region of interest" description="Disordered" evidence="1">
    <location>
        <begin position="227"/>
        <end position="478"/>
    </location>
</feature>
<reference evidence="3" key="3">
    <citation type="submission" date="2025-08" db="UniProtKB">
        <authorList>
            <consortium name="RefSeq"/>
        </authorList>
    </citation>
    <scope>IDENTIFICATION</scope>
    <source>
        <strain evidence="3">CBS 342.82</strain>
    </source>
</reference>
<keyword evidence="2" id="KW-1185">Reference proteome</keyword>
<dbReference type="OrthoDB" id="275715at2759"/>
<feature type="region of interest" description="Disordered" evidence="1">
    <location>
        <begin position="1"/>
        <end position="22"/>
    </location>
</feature>
<feature type="compositionally biased region" description="Basic and acidic residues" evidence="1">
    <location>
        <begin position="534"/>
        <end position="545"/>
    </location>
</feature>
<evidence type="ECO:0000256" key="1">
    <source>
        <dbReference type="SAM" id="MobiDB-lite"/>
    </source>
</evidence>
<reference evidence="3" key="2">
    <citation type="submission" date="2020-04" db="EMBL/GenBank/DDBJ databases">
        <authorList>
            <consortium name="NCBI Genome Project"/>
        </authorList>
    </citation>
    <scope>NUCLEOTIDE SEQUENCE</scope>
    <source>
        <strain evidence="3">CBS 342.82</strain>
    </source>
</reference>
<feature type="compositionally biased region" description="Polar residues" evidence="1">
    <location>
        <begin position="674"/>
        <end position="687"/>
    </location>
</feature>
<feature type="compositionally biased region" description="Basic residues" evidence="1">
    <location>
        <begin position="231"/>
        <end position="252"/>
    </location>
</feature>
<feature type="compositionally biased region" description="Basic and acidic residues" evidence="1">
    <location>
        <begin position="559"/>
        <end position="568"/>
    </location>
</feature>
<feature type="compositionally biased region" description="Low complexity" evidence="1">
    <location>
        <begin position="570"/>
        <end position="613"/>
    </location>
</feature>
<protein>
    <submittedName>
        <fullName evidence="3">Uncharacterized protein</fullName>
    </submittedName>
</protein>
<accession>A0A6J3LTR9</accession>
<name>A0A6J3LTR9_9PEZI</name>
<organism evidence="3">
    <name type="scientific">Dissoconium aciculare CBS 342.82</name>
    <dbReference type="NCBI Taxonomy" id="1314786"/>
    <lineage>
        <taxon>Eukaryota</taxon>
        <taxon>Fungi</taxon>
        <taxon>Dikarya</taxon>
        <taxon>Ascomycota</taxon>
        <taxon>Pezizomycotina</taxon>
        <taxon>Dothideomycetes</taxon>
        <taxon>Dothideomycetidae</taxon>
        <taxon>Mycosphaerellales</taxon>
        <taxon>Dissoconiaceae</taxon>
        <taxon>Dissoconium</taxon>
    </lineage>
</organism>
<feature type="compositionally biased region" description="Polar residues" evidence="1">
    <location>
        <begin position="10"/>
        <end position="19"/>
    </location>
</feature>
<reference evidence="3" key="1">
    <citation type="submission" date="2020-01" db="EMBL/GenBank/DDBJ databases">
        <authorList>
            <consortium name="DOE Joint Genome Institute"/>
            <person name="Haridas S."/>
            <person name="Albert R."/>
            <person name="Binder M."/>
            <person name="Bloem J."/>
            <person name="Labutti K."/>
            <person name="Salamov A."/>
            <person name="Andreopoulos B."/>
            <person name="Baker S.E."/>
            <person name="Barry K."/>
            <person name="Bills G."/>
            <person name="Bluhm B.H."/>
            <person name="Cannon C."/>
            <person name="Castanera R."/>
            <person name="Culley D.E."/>
            <person name="Daum C."/>
            <person name="Ezra D."/>
            <person name="Gonzalez J.B."/>
            <person name="Henrissat B."/>
            <person name="Kuo A."/>
            <person name="Liang C."/>
            <person name="Lipzen A."/>
            <person name="Lutzoni F."/>
            <person name="Magnuson J."/>
            <person name="Mondo S."/>
            <person name="Nolan M."/>
            <person name="Ohm R."/>
            <person name="Pangilinan J."/>
            <person name="Park H.-J."/>
            <person name="Ramirez L."/>
            <person name="Alfaro M."/>
            <person name="Sun H."/>
            <person name="Tritt A."/>
            <person name="Yoshinaga Y."/>
            <person name="Zwiers L.-H."/>
            <person name="Turgeon B.G."/>
            <person name="Goodwin S.B."/>
            <person name="Spatafora J.W."/>
            <person name="Crous P.W."/>
            <person name="Grigoriev I.V."/>
        </authorList>
    </citation>
    <scope>NUCLEOTIDE SEQUENCE</scope>
    <source>
        <strain evidence="3">CBS 342.82</strain>
    </source>
</reference>
<gene>
    <name evidence="3" type="ORF">K489DRAFT_384086</name>
</gene>
<evidence type="ECO:0000313" key="2">
    <source>
        <dbReference type="Proteomes" id="UP000504637"/>
    </source>
</evidence>
<feature type="compositionally biased region" description="Low complexity" evidence="1">
    <location>
        <begin position="295"/>
        <end position="308"/>
    </location>
</feature>
<feature type="region of interest" description="Disordered" evidence="1">
    <location>
        <begin position="517"/>
        <end position="767"/>
    </location>
</feature>
<feature type="compositionally biased region" description="Acidic residues" evidence="1">
    <location>
        <begin position="426"/>
        <end position="441"/>
    </location>
</feature>
<dbReference type="AlphaFoldDB" id="A0A6J3LTR9"/>
<dbReference type="Proteomes" id="UP000504637">
    <property type="component" value="Unplaced"/>
</dbReference>
<feature type="compositionally biased region" description="Acidic residues" evidence="1">
    <location>
        <begin position="309"/>
        <end position="349"/>
    </location>
</feature>
<sequence length="767" mass="80050">MAPYRPPGRSNRSGRTNADNDVFEGLPVKQWSQSVSRVSMVPPVAEVVAVVDDKWGDPPLPRDYQLLSPWTQQLLRLARSGKVGTKRKAGSNNTDEDKPDDNGNEASKIAFDDRGYLAKKWKPVPEQQLEPEHKHFEFLAKRRKGLPSLGTELQGGPIAMRKTKVQRIGPEGEVTVYDVLLPVGQTIEGEITEPAQLADVVPVFAAPGTVIEGLGVANEAGIVVAEPLHNAPRRNRPPPKKKGGPGRGKKRVTFTNPDGSTYTTIVPNATKIVPQPGQTVKHVAKGEEASEDVSAEQAAAAAAAQQDNSQEDGGDDEGSGDDDGDDDGEEDDDGDDDDREEGELTDDDAPTGPTTNAAAAESRSVPQIPAKPSLTEASNHTTATSDSKPEEDVEMSEAPGESTIETPNEGADESMMGEDTYSPELLPEEPADDYEPTDDLVMEPTIAPTTGGADGPIAAPITETVTEPSTEPATDVNTVLIAPPDAIAIEVTIEEPPVPTVEPATASEAPVETVIVEAPSVDKGSIEQPPSTVTHDDNAALDHPESAASLADQSPVEPIEEHASKDVQEEPPVATPAVETTAEATAETTIEPPVESTASSAIETAAETRAESALPPTAESAVEPVTESIAEAAADSTTETAAEAPAVPAAESTAQPVEPSASQPEEKAPPTDPVQATSSEETQSDSLPTEIPPATTVSIAEAPEASNAVTAAESVAAPEPTEAEAQEPATEAEGQSATAEEPISAPQTVAAEAEEDLLGDLEKHLEE</sequence>
<proteinExistence type="predicted"/>
<feature type="compositionally biased region" description="Low complexity" evidence="1">
    <location>
        <begin position="626"/>
        <end position="654"/>
    </location>
</feature>
<feature type="compositionally biased region" description="Polar residues" evidence="1">
    <location>
        <begin position="375"/>
        <end position="386"/>
    </location>
</feature>
<evidence type="ECO:0000313" key="3">
    <source>
        <dbReference type="RefSeq" id="XP_033456221.1"/>
    </source>
</evidence>
<dbReference type="RefSeq" id="XP_033456221.1">
    <property type="nucleotide sequence ID" value="XM_033605773.1"/>
</dbReference>
<dbReference type="GeneID" id="54363573"/>
<feature type="region of interest" description="Disordered" evidence="1">
    <location>
        <begin position="78"/>
        <end position="108"/>
    </location>
</feature>
<feature type="compositionally biased region" description="Low complexity" evidence="1">
    <location>
        <begin position="350"/>
        <end position="360"/>
    </location>
</feature>
<feature type="compositionally biased region" description="Polar residues" evidence="1">
    <location>
        <begin position="463"/>
        <end position="477"/>
    </location>
</feature>
<feature type="compositionally biased region" description="Polar residues" evidence="1">
    <location>
        <begin position="253"/>
        <end position="267"/>
    </location>
</feature>